<keyword evidence="4" id="KW-1185">Reference proteome</keyword>
<dbReference type="Proteomes" id="UP001529510">
    <property type="component" value="Unassembled WGS sequence"/>
</dbReference>
<gene>
    <name evidence="3" type="ORF">M9458_025788</name>
</gene>
<dbReference type="PANTHER" id="PTHR33050:SF7">
    <property type="entry name" value="RIBONUCLEASE H"/>
    <property type="match status" value="1"/>
</dbReference>
<dbReference type="Gene3D" id="3.30.420.10">
    <property type="entry name" value="Ribonuclease H-like superfamily/Ribonuclease H"/>
    <property type="match status" value="1"/>
</dbReference>
<dbReference type="EMBL" id="JAMKFB020000012">
    <property type="protein sequence ID" value="KAL0180346.1"/>
    <property type="molecule type" value="Genomic_DNA"/>
</dbReference>
<dbReference type="InterPro" id="IPR036397">
    <property type="entry name" value="RNaseH_sf"/>
</dbReference>
<feature type="compositionally biased region" description="Polar residues" evidence="1">
    <location>
        <begin position="146"/>
        <end position="162"/>
    </location>
</feature>
<dbReference type="PANTHER" id="PTHR33050">
    <property type="entry name" value="REVERSE TRANSCRIPTASE DOMAIN-CONTAINING PROTEIN"/>
    <property type="match status" value="1"/>
</dbReference>
<dbReference type="InterPro" id="IPR043128">
    <property type="entry name" value="Rev_trsase/Diguanyl_cyclase"/>
</dbReference>
<dbReference type="InterPro" id="IPR002156">
    <property type="entry name" value="RNaseH_domain"/>
</dbReference>
<organism evidence="3 4">
    <name type="scientific">Cirrhinus mrigala</name>
    <name type="common">Mrigala</name>
    <dbReference type="NCBI Taxonomy" id="683832"/>
    <lineage>
        <taxon>Eukaryota</taxon>
        <taxon>Metazoa</taxon>
        <taxon>Chordata</taxon>
        <taxon>Craniata</taxon>
        <taxon>Vertebrata</taxon>
        <taxon>Euteleostomi</taxon>
        <taxon>Actinopterygii</taxon>
        <taxon>Neopterygii</taxon>
        <taxon>Teleostei</taxon>
        <taxon>Ostariophysi</taxon>
        <taxon>Cypriniformes</taxon>
        <taxon>Cyprinidae</taxon>
        <taxon>Labeoninae</taxon>
        <taxon>Labeonini</taxon>
        <taxon>Cirrhinus</taxon>
    </lineage>
</organism>
<dbReference type="Gene3D" id="3.30.70.270">
    <property type="match status" value="1"/>
</dbReference>
<dbReference type="InterPro" id="IPR012337">
    <property type="entry name" value="RNaseH-like_sf"/>
</dbReference>
<dbReference type="CDD" id="cd09275">
    <property type="entry name" value="RNase_HI_RT_DIRS1"/>
    <property type="match status" value="1"/>
</dbReference>
<name>A0ABD0Q675_CIRMR</name>
<dbReference type="Pfam" id="PF13456">
    <property type="entry name" value="RVT_3"/>
    <property type="match status" value="1"/>
</dbReference>
<evidence type="ECO:0000313" key="3">
    <source>
        <dbReference type="EMBL" id="KAL0180346.1"/>
    </source>
</evidence>
<dbReference type="InterPro" id="IPR043502">
    <property type="entry name" value="DNA/RNA_pol_sf"/>
</dbReference>
<dbReference type="GO" id="GO:0006259">
    <property type="term" value="P:DNA metabolic process"/>
    <property type="evidence" value="ECO:0007669"/>
    <property type="project" value="UniProtKB-ARBA"/>
</dbReference>
<sequence length="852" mass="93913">MKPARMRKKEGGVSGYISGHFPLRLYIFATGLQPSLYNQARHDQASSADQDRFLLGCLHCFLLPSASAAAVVSLECISRLSAAHTEAALTETECPHWEDMSLASLRLRIAFFSECGSAPHALPLSSSQQPVRKKQRGRGARRSVPSELTPTETSHASFSPSKGDSPIFFSHPDQRPSAAAIDLVSFGGSESDAMDNSLSLAACDVEGLLGSSHDPAPTPSAEMSSATSSGMDAELFRILGPCLRSLDEWPLVNEPRHSSLRSMMRSPSHGVPPTMPACVPPFSPPSPLPMVPMGYDKLPPLDESPTDVGRLQPSLDEPIRRLDRRLWRFTLWRSYRSTRPNSITHHQDVLRHHETAVQNAYTEADPLASSPRGLVLFAGSERCLISHPDCPPPQAILEIRLQESGISVHKPSFWTIPCSPHFYKVQKGIHILNYLDEWLILAQSEDELLSHRSFLLSHLDCLGLRVNFAKSALPPSQWISFLGTVLDSTLMRAVVMPEHALAIQQLAASFKIGASKGFSEDAGSHGLCVSNASAGPASIAAPSESREFHPMPGITDAFLSRDHQWMEWGIPLDIVCRKKVVSTDASNSSWGALCDGKLAFGYWSKRESRLYINCLEMLAVYLGLHSFLPDLRGHHILVRSDSMMVVSYINHQFGLSLKHLFILVGRLVEWAQLNLRSLRAKHVPGRLNQGADMLSRRNVPLEEWMLHPQMVQRIWEIFGKAEVNLFASEDNTHCPTYFLKNKDALAHEWPDLLLYTQSQGSETQGAVSGPLLEEQTLVCRTISAALSSTVAHPPEMGPPLSGEQNNMAPSARVVGSTPVVSRRPNPPRPITVPSWYLPIALRSSKTSHEMQP</sequence>
<reference evidence="3 4" key="1">
    <citation type="submission" date="2024-05" db="EMBL/GenBank/DDBJ databases">
        <title>Genome sequencing and assembly of Indian major carp, Cirrhinus mrigala (Hamilton, 1822).</title>
        <authorList>
            <person name="Mohindra V."/>
            <person name="Chowdhury L.M."/>
            <person name="Lal K."/>
            <person name="Jena J.K."/>
        </authorList>
    </citation>
    <scope>NUCLEOTIDE SEQUENCE [LARGE SCALE GENOMIC DNA]</scope>
    <source>
        <strain evidence="3">CM1030</strain>
        <tissue evidence="3">Blood</tissue>
    </source>
</reference>
<proteinExistence type="predicted"/>
<accession>A0ABD0Q675</accession>
<dbReference type="InterPro" id="IPR052055">
    <property type="entry name" value="Hepadnavirus_pol/RT"/>
</dbReference>
<dbReference type="SUPFAM" id="SSF53098">
    <property type="entry name" value="Ribonuclease H-like"/>
    <property type="match status" value="1"/>
</dbReference>
<evidence type="ECO:0000313" key="4">
    <source>
        <dbReference type="Proteomes" id="UP001529510"/>
    </source>
</evidence>
<feature type="domain" description="RNase H type-1" evidence="2">
    <location>
        <begin position="605"/>
        <end position="697"/>
    </location>
</feature>
<comment type="caution">
    <text evidence="3">The sequence shown here is derived from an EMBL/GenBank/DDBJ whole genome shotgun (WGS) entry which is preliminary data.</text>
</comment>
<evidence type="ECO:0000256" key="1">
    <source>
        <dbReference type="SAM" id="MobiDB-lite"/>
    </source>
</evidence>
<dbReference type="SUPFAM" id="SSF56672">
    <property type="entry name" value="DNA/RNA polymerases"/>
    <property type="match status" value="1"/>
</dbReference>
<evidence type="ECO:0000259" key="2">
    <source>
        <dbReference type="Pfam" id="PF13456"/>
    </source>
</evidence>
<feature type="region of interest" description="Disordered" evidence="1">
    <location>
        <begin position="123"/>
        <end position="170"/>
    </location>
</feature>
<feature type="compositionally biased region" description="Basic residues" evidence="1">
    <location>
        <begin position="131"/>
        <end position="141"/>
    </location>
</feature>
<dbReference type="AlphaFoldDB" id="A0ABD0Q675"/>
<protein>
    <recommendedName>
        <fullName evidence="2">RNase H type-1 domain-containing protein</fullName>
    </recommendedName>
</protein>